<feature type="non-terminal residue" evidence="1">
    <location>
        <position position="1"/>
    </location>
</feature>
<keyword evidence="2" id="KW-1185">Reference proteome</keyword>
<sequence>SLLLLRWKSLLNSEGMPEKVLLCDVSTCWNSTFDMLHAIIHYQVAVKKFTADVDNDLHALELTQEEWKAARELCDVLKVTINLMSSSIFSSHHNNNSCRSSRM</sequence>
<evidence type="ECO:0000313" key="2">
    <source>
        <dbReference type="Proteomes" id="UP000218334"/>
    </source>
</evidence>
<dbReference type="EMBL" id="KZ293420">
    <property type="protein sequence ID" value="PBK73757.1"/>
    <property type="molecule type" value="Genomic_DNA"/>
</dbReference>
<reference evidence="2" key="1">
    <citation type="journal article" date="2017" name="Nat. Ecol. Evol.">
        <title>Genome expansion and lineage-specific genetic innovations in the forest pathogenic fungi Armillaria.</title>
        <authorList>
            <person name="Sipos G."/>
            <person name="Prasanna A.N."/>
            <person name="Walter M.C."/>
            <person name="O'Connor E."/>
            <person name="Balint B."/>
            <person name="Krizsan K."/>
            <person name="Kiss B."/>
            <person name="Hess J."/>
            <person name="Varga T."/>
            <person name="Slot J."/>
            <person name="Riley R."/>
            <person name="Boka B."/>
            <person name="Rigling D."/>
            <person name="Barry K."/>
            <person name="Lee J."/>
            <person name="Mihaltcheva S."/>
            <person name="LaButti K."/>
            <person name="Lipzen A."/>
            <person name="Waldron R."/>
            <person name="Moloney N.M."/>
            <person name="Sperisen C."/>
            <person name="Kredics L."/>
            <person name="Vagvoelgyi C."/>
            <person name="Patrignani A."/>
            <person name="Fitzpatrick D."/>
            <person name="Nagy I."/>
            <person name="Doyle S."/>
            <person name="Anderson J.B."/>
            <person name="Grigoriev I.V."/>
            <person name="Gueldener U."/>
            <person name="Muensterkoetter M."/>
            <person name="Nagy L.G."/>
        </authorList>
    </citation>
    <scope>NUCLEOTIDE SEQUENCE [LARGE SCALE GENOMIC DNA]</scope>
    <source>
        <strain evidence="2">28-4</strain>
    </source>
</reference>
<proteinExistence type="predicted"/>
<dbReference type="Proteomes" id="UP000218334">
    <property type="component" value="Unassembled WGS sequence"/>
</dbReference>
<evidence type="ECO:0008006" key="3">
    <source>
        <dbReference type="Google" id="ProtNLM"/>
    </source>
</evidence>
<organism evidence="1 2">
    <name type="scientific">Armillaria solidipes</name>
    <dbReference type="NCBI Taxonomy" id="1076256"/>
    <lineage>
        <taxon>Eukaryota</taxon>
        <taxon>Fungi</taxon>
        <taxon>Dikarya</taxon>
        <taxon>Basidiomycota</taxon>
        <taxon>Agaricomycotina</taxon>
        <taxon>Agaricomycetes</taxon>
        <taxon>Agaricomycetidae</taxon>
        <taxon>Agaricales</taxon>
        <taxon>Marasmiineae</taxon>
        <taxon>Physalacriaceae</taxon>
        <taxon>Armillaria</taxon>
    </lineage>
</organism>
<evidence type="ECO:0000313" key="1">
    <source>
        <dbReference type="EMBL" id="PBK73757.1"/>
    </source>
</evidence>
<name>A0A2H3CAE3_9AGAR</name>
<accession>A0A2H3CAE3</accession>
<protein>
    <recommendedName>
        <fullName evidence="3">HAT C-terminal dimerisation domain-containing protein</fullName>
    </recommendedName>
</protein>
<gene>
    <name evidence="1" type="ORF">ARMSODRAFT_880359</name>
</gene>
<dbReference type="AlphaFoldDB" id="A0A2H3CAE3"/>